<organism evidence="1 2">
    <name type="scientific">Prorocentrum cordatum</name>
    <dbReference type="NCBI Taxonomy" id="2364126"/>
    <lineage>
        <taxon>Eukaryota</taxon>
        <taxon>Sar</taxon>
        <taxon>Alveolata</taxon>
        <taxon>Dinophyceae</taxon>
        <taxon>Prorocentrales</taxon>
        <taxon>Prorocentraceae</taxon>
        <taxon>Prorocentrum</taxon>
    </lineage>
</organism>
<dbReference type="EMBL" id="CAUYUJ010020086">
    <property type="protein sequence ID" value="CAK0895785.1"/>
    <property type="molecule type" value="Genomic_DNA"/>
</dbReference>
<gene>
    <name evidence="1" type="ORF">PCOR1329_LOCUS74426</name>
</gene>
<name>A0ABN9X8I7_9DINO</name>
<proteinExistence type="predicted"/>
<reference evidence="1" key="1">
    <citation type="submission" date="2023-10" db="EMBL/GenBank/DDBJ databases">
        <authorList>
            <person name="Chen Y."/>
            <person name="Shah S."/>
            <person name="Dougan E. K."/>
            <person name="Thang M."/>
            <person name="Chan C."/>
        </authorList>
    </citation>
    <scope>NUCLEOTIDE SEQUENCE [LARGE SCALE GENOMIC DNA]</scope>
</reference>
<evidence type="ECO:0000313" key="2">
    <source>
        <dbReference type="Proteomes" id="UP001189429"/>
    </source>
</evidence>
<protein>
    <submittedName>
        <fullName evidence="1">Uncharacterized protein</fullName>
    </submittedName>
</protein>
<comment type="caution">
    <text evidence="1">The sequence shown here is derived from an EMBL/GenBank/DDBJ whole genome shotgun (WGS) entry which is preliminary data.</text>
</comment>
<keyword evidence="2" id="KW-1185">Reference proteome</keyword>
<dbReference type="Proteomes" id="UP001189429">
    <property type="component" value="Unassembled WGS sequence"/>
</dbReference>
<sequence>MDTGATQGMSALRMGADEDSEAGHLEAIEVDDDNIARTGASAAAAGPSSAPGHLAPGLTVSLRDELMVDFVEEEVMVHLPWVAAANAGQAATGSPAVFYPTCWADLQGILQKLGYGVTAEEAWHLLGLAMLDGPDPSELMIANRRRTAEQLCELAVAPPWADGDLALARGFAAKVNDAAATCVSALPVALAQRRRLKVPRLPLHKELGAVALSLLSNNLPGGTCMATEWSGILGAELQTASDIAAARRLAGWAEKGDESFWAQVTGRQVALWAPTDQNALTRFLSQFMRRTAAAERPAALYLLAPVPLQAGMGTLETVLDLWHSPLLSGKWAPIVRAYTLTLTPMEMLLPGGGFPRHVYQGLAVFHLGHTEPRGLPRLLEPHAAICTVEAPRVMVLDLRADEYNRTMNLLTNSVLQGVLSRAPRRSPLSTTAIPRLCLDWILPPTVQDMDILLVLRHGRGESLASDTFYGLRSMVGHGEALLLEFSSKLAVPHYWPLCSQLVAISPSRVVVYTEAEPETWTGKMDYVMHNDVEETSVRLRWRASKHGGRVVAAPSATSRGLAASRRRGTAPLSLHDFQTDVVIQGEVGKEDGRLRVLLSSIDDVRKRHNALHGQTVKVGLDRIGVMVCNDLLESRGVPGNGQRSRVAWFLRAVPTASSSQLRHEMEAMLDTPGQFQGEFSAATWNAQAFFCSDEGRFRAKVAYASRLLERAYILMITEAHGTDGALDIVVTYFHTGSTVTELDKVGVHPNFMEYCSTFPRLREHMRTRLARAIQPQHRVLTLLGGDFNWAALKTDRRCVATLQPTGGRDDGEERNFQLSIGQRRGLEELFQPEMTHVCATASSRLDRLYLNHHASEQIDRELQVVALEWRHDLSAHRAVLAARRIPVRLDAARRPVARAVYMHPDFPRRCALAFQELLVAHPGASRLEQLPLLKEAMRGVAENFGAPTVGLPLAEKAEDKLGVVMRFIRASELGFLADISHCLLRYPHISSFVANPYDLQGNLTTSLRALRDHAVELAREAALGLLLEAQDDAAEGDALQVKRKRQRGTRLLYKLAPGRSSGIGAVVDERGNVVTGAAEMASVLRRHWAEIFRERGVRQGVA</sequence>
<evidence type="ECO:0000313" key="1">
    <source>
        <dbReference type="EMBL" id="CAK0895785.1"/>
    </source>
</evidence>
<accession>A0ABN9X8I7</accession>